<evidence type="ECO:0000256" key="2">
    <source>
        <dbReference type="SAM" id="Phobius"/>
    </source>
</evidence>
<keyword evidence="4" id="KW-1185">Reference proteome</keyword>
<proteinExistence type="predicted"/>
<feature type="compositionally biased region" description="Basic and acidic residues" evidence="1">
    <location>
        <begin position="1"/>
        <end position="17"/>
    </location>
</feature>
<protein>
    <submittedName>
        <fullName evidence="3">Uncharacterized protein</fullName>
    </submittedName>
</protein>
<keyword evidence="2" id="KW-0472">Membrane</keyword>
<gene>
    <name evidence="3" type="ORF">ABIC20_003312</name>
</gene>
<keyword evidence="2" id="KW-0812">Transmembrane</keyword>
<dbReference type="RefSeq" id="WP_071000102.1">
    <property type="nucleotide sequence ID" value="NZ_JBEPNV010000001.1"/>
</dbReference>
<feature type="region of interest" description="Disordered" evidence="1">
    <location>
        <begin position="1"/>
        <end position="49"/>
    </location>
</feature>
<comment type="caution">
    <text evidence="3">The sequence shown here is derived from an EMBL/GenBank/DDBJ whole genome shotgun (WGS) entry which is preliminary data.</text>
</comment>
<dbReference type="EMBL" id="JBEPNW010000002">
    <property type="protein sequence ID" value="MET3866003.1"/>
    <property type="molecule type" value="Genomic_DNA"/>
</dbReference>
<dbReference type="Proteomes" id="UP001549119">
    <property type="component" value="Unassembled WGS sequence"/>
</dbReference>
<feature type="compositionally biased region" description="Basic and acidic residues" evidence="1">
    <location>
        <begin position="35"/>
        <end position="44"/>
    </location>
</feature>
<evidence type="ECO:0000313" key="4">
    <source>
        <dbReference type="Proteomes" id="UP001549119"/>
    </source>
</evidence>
<name>A0ABV2NHM2_9HYPH</name>
<reference evidence="3 4" key="1">
    <citation type="submission" date="2024-06" db="EMBL/GenBank/DDBJ databases">
        <title>Genomics of switchgrass bacterial isolates.</title>
        <authorList>
            <person name="Shade A."/>
        </authorList>
    </citation>
    <scope>NUCLEOTIDE SEQUENCE [LARGE SCALE GENOMIC DNA]</scope>
    <source>
        <strain evidence="3 4">PvP084</strain>
    </source>
</reference>
<evidence type="ECO:0000256" key="1">
    <source>
        <dbReference type="SAM" id="MobiDB-lite"/>
    </source>
</evidence>
<feature type="transmembrane region" description="Helical" evidence="2">
    <location>
        <begin position="77"/>
        <end position="95"/>
    </location>
</feature>
<keyword evidence="2" id="KW-1133">Transmembrane helix</keyword>
<organism evidence="3 4">
    <name type="scientific">Methylobacterium radiotolerans</name>
    <dbReference type="NCBI Taxonomy" id="31998"/>
    <lineage>
        <taxon>Bacteria</taxon>
        <taxon>Pseudomonadati</taxon>
        <taxon>Pseudomonadota</taxon>
        <taxon>Alphaproteobacteria</taxon>
        <taxon>Hyphomicrobiales</taxon>
        <taxon>Methylobacteriaceae</taxon>
        <taxon>Methylobacterium</taxon>
    </lineage>
</organism>
<evidence type="ECO:0000313" key="3">
    <source>
        <dbReference type="EMBL" id="MET3866003.1"/>
    </source>
</evidence>
<accession>A0ABV2NHM2</accession>
<sequence length="117" mass="12340">MADIRSHDPVGRSDGRPGSDQAGGSAGGGAGVADQARETLRDATNKASDAWDNASEYGSRYYRQGSRAVSDMDSGTMAGLFIAGAIGFGLGWLVFGQQSYTGDYVSRRMSASSERRY</sequence>